<protein>
    <submittedName>
        <fullName evidence="1">Uncharacterized protein</fullName>
    </submittedName>
</protein>
<dbReference type="RefSeq" id="WP_165139382.1">
    <property type="nucleotide sequence ID" value="NZ_JAALLT010000001.1"/>
</dbReference>
<dbReference type="AlphaFoldDB" id="A0A6M1SUG4"/>
<reference evidence="1 2" key="1">
    <citation type="submission" date="2020-02" db="EMBL/GenBank/DDBJ databases">
        <title>Balneolaceae bacterium YR4-1, complete genome.</title>
        <authorList>
            <person name="Li Y."/>
            <person name="Wu S."/>
        </authorList>
    </citation>
    <scope>NUCLEOTIDE SEQUENCE [LARGE SCALE GENOMIC DNA]</scope>
    <source>
        <strain evidence="1 2">YR4-1</strain>
    </source>
</reference>
<name>A0A6M1SUG4_9BACT</name>
<comment type="caution">
    <text evidence="1">The sequence shown here is derived from an EMBL/GenBank/DDBJ whole genome shotgun (WGS) entry which is preliminary data.</text>
</comment>
<evidence type="ECO:0000313" key="1">
    <source>
        <dbReference type="EMBL" id="NGP75776.1"/>
    </source>
</evidence>
<evidence type="ECO:0000313" key="2">
    <source>
        <dbReference type="Proteomes" id="UP000473278"/>
    </source>
</evidence>
<sequence length="65" mass="7359">MSNKLKTLSASQLEHLIADTVGEYLEEDCTCTISNLDTPYIDTEADIALDDKRDLTFEVRLTYTD</sequence>
<accession>A0A6M1SUG4</accession>
<dbReference type="Proteomes" id="UP000473278">
    <property type="component" value="Unassembled WGS sequence"/>
</dbReference>
<gene>
    <name evidence="1" type="ORF">G3570_03975</name>
</gene>
<keyword evidence="2" id="KW-1185">Reference proteome</keyword>
<dbReference type="EMBL" id="JAALLT010000001">
    <property type="protein sequence ID" value="NGP75776.1"/>
    <property type="molecule type" value="Genomic_DNA"/>
</dbReference>
<organism evidence="1 2">
    <name type="scientific">Halalkalibaculum roseum</name>
    <dbReference type="NCBI Taxonomy" id="2709311"/>
    <lineage>
        <taxon>Bacteria</taxon>
        <taxon>Pseudomonadati</taxon>
        <taxon>Balneolota</taxon>
        <taxon>Balneolia</taxon>
        <taxon>Balneolales</taxon>
        <taxon>Balneolaceae</taxon>
        <taxon>Halalkalibaculum</taxon>
    </lineage>
</organism>
<proteinExistence type="predicted"/>